<dbReference type="EMBL" id="BQNB010015059">
    <property type="protein sequence ID" value="GJT35548.1"/>
    <property type="molecule type" value="Genomic_DNA"/>
</dbReference>
<accession>A0ABQ5DB69</accession>
<gene>
    <name evidence="1" type="ORF">Tco_0925967</name>
</gene>
<evidence type="ECO:0000313" key="2">
    <source>
        <dbReference type="Proteomes" id="UP001151760"/>
    </source>
</evidence>
<proteinExistence type="predicted"/>
<keyword evidence="2" id="KW-1185">Reference proteome</keyword>
<reference evidence="1" key="1">
    <citation type="journal article" date="2022" name="Int. J. Mol. Sci.">
        <title>Draft Genome of Tanacetum Coccineum: Genomic Comparison of Closely Related Tanacetum-Family Plants.</title>
        <authorList>
            <person name="Yamashiro T."/>
            <person name="Shiraishi A."/>
            <person name="Nakayama K."/>
            <person name="Satake H."/>
        </authorList>
    </citation>
    <scope>NUCLEOTIDE SEQUENCE</scope>
</reference>
<evidence type="ECO:0000313" key="1">
    <source>
        <dbReference type="EMBL" id="GJT35548.1"/>
    </source>
</evidence>
<dbReference type="Proteomes" id="UP001151760">
    <property type="component" value="Unassembled WGS sequence"/>
</dbReference>
<sequence>MGKMNKMDLEIVGGRFEGGGAVFNRACRVEVIRILAGKVIRFAAMVISDGFSGGEKPSTELKQEQKNGNTRRYIMPYCYKMIHGLINLVDKKENSALHIATRKGRNEGCLAHILISFLAVFYHRRRKPQPDTSRAASVSLVTKEAEYAGLKEAEYAGLNQAKYDRLIPSEICIQAEYDICQAKYDRLIPSEI</sequence>
<name>A0ABQ5DB69_9ASTR</name>
<organism evidence="1 2">
    <name type="scientific">Tanacetum coccineum</name>
    <dbReference type="NCBI Taxonomy" id="301880"/>
    <lineage>
        <taxon>Eukaryota</taxon>
        <taxon>Viridiplantae</taxon>
        <taxon>Streptophyta</taxon>
        <taxon>Embryophyta</taxon>
        <taxon>Tracheophyta</taxon>
        <taxon>Spermatophyta</taxon>
        <taxon>Magnoliopsida</taxon>
        <taxon>eudicotyledons</taxon>
        <taxon>Gunneridae</taxon>
        <taxon>Pentapetalae</taxon>
        <taxon>asterids</taxon>
        <taxon>campanulids</taxon>
        <taxon>Asterales</taxon>
        <taxon>Asteraceae</taxon>
        <taxon>Asteroideae</taxon>
        <taxon>Anthemideae</taxon>
        <taxon>Anthemidinae</taxon>
        <taxon>Tanacetum</taxon>
    </lineage>
</organism>
<reference evidence="1" key="2">
    <citation type="submission" date="2022-01" db="EMBL/GenBank/DDBJ databases">
        <authorList>
            <person name="Yamashiro T."/>
            <person name="Shiraishi A."/>
            <person name="Satake H."/>
            <person name="Nakayama K."/>
        </authorList>
    </citation>
    <scope>NUCLEOTIDE SEQUENCE</scope>
</reference>
<protein>
    <submittedName>
        <fullName evidence="1">Uncharacterized protein</fullName>
    </submittedName>
</protein>
<comment type="caution">
    <text evidence="1">The sequence shown here is derived from an EMBL/GenBank/DDBJ whole genome shotgun (WGS) entry which is preliminary data.</text>
</comment>